<evidence type="ECO:0000313" key="8">
    <source>
        <dbReference type="EMBL" id="RGB78993.1"/>
    </source>
</evidence>
<evidence type="ECO:0000256" key="5">
    <source>
        <dbReference type="ARBA" id="ARBA00023136"/>
    </source>
</evidence>
<name>A0A3E2TM16_9FIRM</name>
<dbReference type="GO" id="GO:0022857">
    <property type="term" value="F:transmembrane transporter activity"/>
    <property type="evidence" value="ECO:0007669"/>
    <property type="project" value="InterPro"/>
</dbReference>
<dbReference type="InterPro" id="IPR020846">
    <property type="entry name" value="MFS_dom"/>
</dbReference>
<feature type="transmembrane region" description="Helical" evidence="6">
    <location>
        <begin position="263"/>
        <end position="286"/>
    </location>
</feature>
<dbReference type="GO" id="GO:0005886">
    <property type="term" value="C:plasma membrane"/>
    <property type="evidence" value="ECO:0007669"/>
    <property type="project" value="UniProtKB-SubCell"/>
</dbReference>
<evidence type="ECO:0000256" key="3">
    <source>
        <dbReference type="ARBA" id="ARBA00022692"/>
    </source>
</evidence>
<feature type="transmembrane region" description="Helical" evidence="6">
    <location>
        <begin position="172"/>
        <end position="192"/>
    </location>
</feature>
<protein>
    <submittedName>
        <fullName evidence="8">MFS transporter</fullName>
    </submittedName>
</protein>
<evidence type="ECO:0000256" key="6">
    <source>
        <dbReference type="SAM" id="Phobius"/>
    </source>
</evidence>
<reference evidence="8 9" key="1">
    <citation type="submission" date="2018-08" db="EMBL/GenBank/DDBJ databases">
        <title>A genome reference for cultivated species of the human gut microbiota.</title>
        <authorList>
            <person name="Zou Y."/>
            <person name="Xue W."/>
            <person name="Luo G."/>
        </authorList>
    </citation>
    <scope>NUCLEOTIDE SEQUENCE [LARGE SCALE GENOMIC DNA]</scope>
    <source>
        <strain evidence="8 9">AF45-17</strain>
    </source>
</reference>
<keyword evidence="2" id="KW-0813">Transport</keyword>
<keyword evidence="5 6" id="KW-0472">Membrane</keyword>
<evidence type="ECO:0000259" key="7">
    <source>
        <dbReference type="PROSITE" id="PS50850"/>
    </source>
</evidence>
<dbReference type="AlphaFoldDB" id="A0A3E2TM16"/>
<accession>A0A3E2TM16</accession>
<dbReference type="InterPro" id="IPR011701">
    <property type="entry name" value="MFS"/>
</dbReference>
<feature type="domain" description="Major facilitator superfamily (MFS) profile" evidence="7">
    <location>
        <begin position="12"/>
        <end position="407"/>
    </location>
</feature>
<feature type="transmembrane region" description="Helical" evidence="6">
    <location>
        <begin position="230"/>
        <end position="251"/>
    </location>
</feature>
<sequence>MSHEKNTYFHYAWCIVIGGFIIMALLHSMIQTCFSLFLPAVTDYMHISNTAFSGCSSIVAIASMLVAPKMGKYMQNSHQFKSIMTICIIGTGLSYASYGFATSIIHMYISGFCLGIFSCGATILPITIILVRWFHKNTGLAIGITLSGSGIGGSIISPFLTDFISTYGWRRSFILFGILMIVIEVPVAYFMMIPNPEDIGYKPYGMTSDRASASPLKNLPFQDLKKHTFFYIYLIGIFCICVAGYGSLGYLSASLTENYGPSLAYAIIPFFLFLLTPAKIFLGWLYDHIRTEICTIYVSFTFATAFILLQISNNESLMWIMAIFFSLGISAGTVIPSFITYDFFDSDDFGSLFGFVYAVCMGAMAVGNPLLAAIYDLTNSYDLAWSACASFCILSGICIVYIAEKKQRHTML</sequence>
<feature type="transmembrane region" description="Helical" evidence="6">
    <location>
        <begin position="107"/>
        <end position="131"/>
    </location>
</feature>
<dbReference type="InterPro" id="IPR036259">
    <property type="entry name" value="MFS_trans_sf"/>
</dbReference>
<feature type="transmembrane region" description="Helical" evidence="6">
    <location>
        <begin position="351"/>
        <end position="371"/>
    </location>
</feature>
<feature type="transmembrane region" description="Helical" evidence="6">
    <location>
        <begin position="317"/>
        <end position="339"/>
    </location>
</feature>
<dbReference type="Gene3D" id="1.20.1250.20">
    <property type="entry name" value="MFS general substrate transporter like domains"/>
    <property type="match status" value="2"/>
</dbReference>
<organism evidence="8 9">
    <name type="scientific">Coprococcus catus</name>
    <dbReference type="NCBI Taxonomy" id="116085"/>
    <lineage>
        <taxon>Bacteria</taxon>
        <taxon>Bacillati</taxon>
        <taxon>Bacillota</taxon>
        <taxon>Clostridia</taxon>
        <taxon>Lachnospirales</taxon>
        <taxon>Lachnospiraceae</taxon>
        <taxon>Coprococcus</taxon>
    </lineage>
</organism>
<dbReference type="PANTHER" id="PTHR11360">
    <property type="entry name" value="MONOCARBOXYLATE TRANSPORTER"/>
    <property type="match status" value="1"/>
</dbReference>
<dbReference type="EMBL" id="QVEP01000026">
    <property type="protein sequence ID" value="RGB78993.1"/>
    <property type="molecule type" value="Genomic_DNA"/>
</dbReference>
<evidence type="ECO:0000256" key="4">
    <source>
        <dbReference type="ARBA" id="ARBA00022989"/>
    </source>
</evidence>
<keyword evidence="3 6" id="KW-0812">Transmembrane</keyword>
<evidence type="ECO:0000256" key="2">
    <source>
        <dbReference type="ARBA" id="ARBA00022448"/>
    </source>
</evidence>
<dbReference type="Pfam" id="PF07690">
    <property type="entry name" value="MFS_1"/>
    <property type="match status" value="1"/>
</dbReference>
<feature type="transmembrane region" description="Helical" evidence="6">
    <location>
        <begin position="138"/>
        <end position="160"/>
    </location>
</feature>
<dbReference type="Proteomes" id="UP000260773">
    <property type="component" value="Unassembled WGS sequence"/>
</dbReference>
<proteinExistence type="predicted"/>
<dbReference type="InterPro" id="IPR050327">
    <property type="entry name" value="Proton-linked_MCT"/>
</dbReference>
<dbReference type="RefSeq" id="WP_015513269.1">
    <property type="nucleotide sequence ID" value="NZ_JAQCWV010000010.1"/>
</dbReference>
<dbReference type="PROSITE" id="PS50850">
    <property type="entry name" value="MFS"/>
    <property type="match status" value="1"/>
</dbReference>
<evidence type="ECO:0000313" key="9">
    <source>
        <dbReference type="Proteomes" id="UP000260773"/>
    </source>
</evidence>
<comment type="subcellular location">
    <subcellularLocation>
        <location evidence="1">Cell membrane</location>
        <topology evidence="1">Multi-pass membrane protein</topology>
    </subcellularLocation>
</comment>
<feature type="transmembrane region" description="Helical" evidence="6">
    <location>
        <begin position="383"/>
        <end position="403"/>
    </location>
</feature>
<feature type="transmembrane region" description="Helical" evidence="6">
    <location>
        <begin position="293"/>
        <end position="311"/>
    </location>
</feature>
<feature type="transmembrane region" description="Helical" evidence="6">
    <location>
        <begin position="80"/>
        <end position="101"/>
    </location>
</feature>
<gene>
    <name evidence="8" type="ORF">DW070_10735</name>
</gene>
<dbReference type="SUPFAM" id="SSF103473">
    <property type="entry name" value="MFS general substrate transporter"/>
    <property type="match status" value="1"/>
</dbReference>
<evidence type="ECO:0000256" key="1">
    <source>
        <dbReference type="ARBA" id="ARBA00004651"/>
    </source>
</evidence>
<dbReference type="PANTHER" id="PTHR11360:SF284">
    <property type="entry name" value="EG:103B4.3 PROTEIN-RELATED"/>
    <property type="match status" value="1"/>
</dbReference>
<comment type="caution">
    <text evidence="8">The sequence shown here is derived from an EMBL/GenBank/DDBJ whole genome shotgun (WGS) entry which is preliminary data.</text>
</comment>
<keyword evidence="4 6" id="KW-1133">Transmembrane helix</keyword>
<feature type="transmembrane region" description="Helical" evidence="6">
    <location>
        <begin position="12"/>
        <end position="38"/>
    </location>
</feature>
<feature type="transmembrane region" description="Helical" evidence="6">
    <location>
        <begin position="50"/>
        <end position="68"/>
    </location>
</feature>